<feature type="transmembrane region" description="Helical" evidence="6">
    <location>
        <begin position="94"/>
        <end position="116"/>
    </location>
</feature>
<keyword evidence="3 6" id="KW-0812">Transmembrane</keyword>
<evidence type="ECO:0000313" key="8">
    <source>
        <dbReference type="Proteomes" id="UP001150925"/>
    </source>
</evidence>
<feature type="transmembrane region" description="Helical" evidence="6">
    <location>
        <begin position="37"/>
        <end position="56"/>
    </location>
</feature>
<keyword evidence="4 6" id="KW-1133">Transmembrane helix</keyword>
<feature type="transmembrane region" description="Helical" evidence="6">
    <location>
        <begin position="178"/>
        <end position="196"/>
    </location>
</feature>
<keyword evidence="5 6" id="KW-0472">Membrane</keyword>
<dbReference type="OrthoDB" id="1277691at2759"/>
<dbReference type="PANTHER" id="PTHR23291:SF32">
    <property type="entry name" value="BAX INHIBITOR 1"/>
    <property type="match status" value="1"/>
</dbReference>
<dbReference type="InterPro" id="IPR006214">
    <property type="entry name" value="Bax_inhibitor_1-related"/>
</dbReference>
<evidence type="ECO:0000256" key="2">
    <source>
        <dbReference type="ARBA" id="ARBA00010350"/>
    </source>
</evidence>
<dbReference type="Pfam" id="PF01027">
    <property type="entry name" value="Bax1-I"/>
    <property type="match status" value="1"/>
</dbReference>
<feature type="transmembrane region" description="Helical" evidence="6">
    <location>
        <begin position="62"/>
        <end position="82"/>
    </location>
</feature>
<keyword evidence="8" id="KW-1185">Reference proteome</keyword>
<sequence length="253" mass="27768">MATLFNQFHSGDSSFTLENLTKRARLTPSAQSHLVQVYTWLAFATGAFAAGSYAFLTNYLRLSSTLSLLGSAGCMSYLMFTNPSVARGDLVRKVVLLGFSFLQGNGLGPLVVMSFYTNPRALFLASLATTAIFASFSLSALFTRSRSALYLGGLLASAVTVLGLVQLVNFWIIGSRTLFTAELVLGLVVFSLYIIFDTQAILVRVDLGSRDVVGHALTLFVDLAAVFVRTLILLEKFQHNSCHDRRRRRTREN</sequence>
<dbReference type="GO" id="GO:0016020">
    <property type="term" value="C:membrane"/>
    <property type="evidence" value="ECO:0007669"/>
    <property type="project" value="UniProtKB-SubCell"/>
</dbReference>
<dbReference type="PANTHER" id="PTHR23291">
    <property type="entry name" value="BAX INHIBITOR-RELATED"/>
    <property type="match status" value="1"/>
</dbReference>
<comment type="subcellular location">
    <subcellularLocation>
        <location evidence="1">Membrane</location>
        <topology evidence="1">Multi-pass membrane protein</topology>
    </subcellularLocation>
</comment>
<evidence type="ECO:0000256" key="4">
    <source>
        <dbReference type="ARBA" id="ARBA00022989"/>
    </source>
</evidence>
<proteinExistence type="inferred from homology"/>
<evidence type="ECO:0008006" key="9">
    <source>
        <dbReference type="Google" id="ProtNLM"/>
    </source>
</evidence>
<feature type="transmembrane region" description="Helical" evidence="6">
    <location>
        <begin position="122"/>
        <end position="142"/>
    </location>
</feature>
<evidence type="ECO:0000256" key="6">
    <source>
        <dbReference type="RuleBase" id="RU004379"/>
    </source>
</evidence>
<evidence type="ECO:0000256" key="1">
    <source>
        <dbReference type="ARBA" id="ARBA00004141"/>
    </source>
</evidence>
<accession>A0A9W8AFW8</accession>
<evidence type="ECO:0000313" key="7">
    <source>
        <dbReference type="EMBL" id="KAJ1948882.1"/>
    </source>
</evidence>
<evidence type="ECO:0000256" key="5">
    <source>
        <dbReference type="ARBA" id="ARBA00023136"/>
    </source>
</evidence>
<gene>
    <name evidence="7" type="ORF">IWQ62_006828</name>
</gene>
<feature type="transmembrane region" description="Helical" evidence="6">
    <location>
        <begin position="149"/>
        <end position="172"/>
    </location>
</feature>
<dbReference type="EMBL" id="JANBPY010004185">
    <property type="protein sequence ID" value="KAJ1948882.1"/>
    <property type="molecule type" value="Genomic_DNA"/>
</dbReference>
<organism evidence="7 8">
    <name type="scientific">Dispira parvispora</name>
    <dbReference type="NCBI Taxonomy" id="1520584"/>
    <lineage>
        <taxon>Eukaryota</taxon>
        <taxon>Fungi</taxon>
        <taxon>Fungi incertae sedis</taxon>
        <taxon>Zoopagomycota</taxon>
        <taxon>Kickxellomycotina</taxon>
        <taxon>Dimargaritomycetes</taxon>
        <taxon>Dimargaritales</taxon>
        <taxon>Dimargaritaceae</taxon>
        <taxon>Dispira</taxon>
    </lineage>
</organism>
<protein>
    <recommendedName>
        <fullName evidence="9">Bax inhibitor 1</fullName>
    </recommendedName>
</protein>
<evidence type="ECO:0000256" key="3">
    <source>
        <dbReference type="ARBA" id="ARBA00022692"/>
    </source>
</evidence>
<feature type="transmembrane region" description="Helical" evidence="6">
    <location>
        <begin position="216"/>
        <end position="234"/>
    </location>
</feature>
<dbReference type="Proteomes" id="UP001150925">
    <property type="component" value="Unassembled WGS sequence"/>
</dbReference>
<comment type="similarity">
    <text evidence="2 6">Belongs to the BI1 family.</text>
</comment>
<reference evidence="7" key="1">
    <citation type="submission" date="2022-07" db="EMBL/GenBank/DDBJ databases">
        <title>Phylogenomic reconstructions and comparative analyses of Kickxellomycotina fungi.</title>
        <authorList>
            <person name="Reynolds N.K."/>
            <person name="Stajich J.E."/>
            <person name="Barry K."/>
            <person name="Grigoriev I.V."/>
            <person name="Crous P."/>
            <person name="Smith M.E."/>
        </authorList>
    </citation>
    <scope>NUCLEOTIDE SEQUENCE</scope>
    <source>
        <strain evidence="7">RSA 1196</strain>
    </source>
</reference>
<comment type="caution">
    <text evidence="7">The sequence shown here is derived from an EMBL/GenBank/DDBJ whole genome shotgun (WGS) entry which is preliminary data.</text>
</comment>
<dbReference type="AlphaFoldDB" id="A0A9W8AFW8"/>
<name>A0A9W8AFW8_9FUNG</name>